<name>A0A9W8Z739_9PLEO</name>
<keyword evidence="2" id="KW-1185">Reference proteome</keyword>
<proteinExistence type="predicted"/>
<gene>
    <name evidence="1" type="ORF">N0V91_008533</name>
</gene>
<evidence type="ECO:0000313" key="2">
    <source>
        <dbReference type="Proteomes" id="UP001140510"/>
    </source>
</evidence>
<reference evidence="1" key="1">
    <citation type="submission" date="2022-10" db="EMBL/GenBank/DDBJ databases">
        <title>Tapping the CABI collections for fungal endophytes: first genome assemblies for Collariella, Neodidymelliopsis, Ascochyta clinopodiicola, Didymella pomorum, Didymosphaeria variabile, Neocosmospora piperis and Neocucurbitaria cava.</title>
        <authorList>
            <person name="Hill R."/>
        </authorList>
    </citation>
    <scope>NUCLEOTIDE SEQUENCE</scope>
    <source>
        <strain evidence="1">IMI 355091</strain>
    </source>
</reference>
<sequence>MLIRVGADKSALVYEGPSESILSPISLFVAYSTEMHAATKITMLRMFYDCIDLASPESDGWQVHDWLKRAYAREKVPISQNSITWLLHLTANERYVECSPRIVWSALQHAVRSVLNHERYSRHLERLLQLSEDETRNISQRHLSALGSWIALRVNGRALLPMVLYVGSFLQMKGFDWIEDPMSHREFLQAQPNLYAAWCHAVLDAVEKIELYMREELDLSMQHLSWTRDDLISALSDTDVVTSSSNDHFLNPQNCSQCKDNYNMMAHSLVEPARIAIQECVKTGHESDCICQSSFTENDLAAELSDYSGVCCNEEEGDESDTDEEFFDAQPLHFDNQDQCNSKMFSETATLLYKAQGRIWIGEYAIGERLCATCFLFKEQYIGEDGFAAEFPPMPKSFESFRTEW</sequence>
<protein>
    <submittedName>
        <fullName evidence="1">Uncharacterized protein</fullName>
    </submittedName>
</protein>
<dbReference type="AlphaFoldDB" id="A0A9W8Z739"/>
<evidence type="ECO:0000313" key="1">
    <source>
        <dbReference type="EMBL" id="KAJ4400596.1"/>
    </source>
</evidence>
<dbReference type="EMBL" id="JAPEVA010000086">
    <property type="protein sequence ID" value="KAJ4400596.1"/>
    <property type="molecule type" value="Genomic_DNA"/>
</dbReference>
<organism evidence="1 2">
    <name type="scientific">Didymella pomorum</name>
    <dbReference type="NCBI Taxonomy" id="749634"/>
    <lineage>
        <taxon>Eukaryota</taxon>
        <taxon>Fungi</taxon>
        <taxon>Dikarya</taxon>
        <taxon>Ascomycota</taxon>
        <taxon>Pezizomycotina</taxon>
        <taxon>Dothideomycetes</taxon>
        <taxon>Pleosporomycetidae</taxon>
        <taxon>Pleosporales</taxon>
        <taxon>Pleosporineae</taxon>
        <taxon>Didymellaceae</taxon>
        <taxon>Didymella</taxon>
    </lineage>
</organism>
<dbReference type="Proteomes" id="UP001140510">
    <property type="component" value="Unassembled WGS sequence"/>
</dbReference>
<comment type="caution">
    <text evidence="1">The sequence shown here is derived from an EMBL/GenBank/DDBJ whole genome shotgun (WGS) entry which is preliminary data.</text>
</comment>
<accession>A0A9W8Z739</accession>
<dbReference type="OrthoDB" id="539213at2759"/>